<dbReference type="Proteomes" id="UP001595816">
    <property type="component" value="Unassembled WGS sequence"/>
</dbReference>
<dbReference type="Gene3D" id="1.25.40.10">
    <property type="entry name" value="Tetratricopeptide repeat domain"/>
    <property type="match status" value="1"/>
</dbReference>
<name>A0ABV8LEQ6_9ACTN</name>
<reference evidence="2" key="1">
    <citation type="journal article" date="2019" name="Int. J. Syst. Evol. Microbiol.">
        <title>The Global Catalogue of Microorganisms (GCM) 10K type strain sequencing project: providing services to taxonomists for standard genome sequencing and annotation.</title>
        <authorList>
            <consortium name="The Broad Institute Genomics Platform"/>
            <consortium name="The Broad Institute Genome Sequencing Center for Infectious Disease"/>
            <person name="Wu L."/>
            <person name="Ma J."/>
        </authorList>
    </citation>
    <scope>NUCLEOTIDE SEQUENCE [LARGE SCALE GENOMIC DNA]</scope>
    <source>
        <strain evidence="2">CGMCC 4.7289</strain>
    </source>
</reference>
<gene>
    <name evidence="1" type="ORF">ACFOZ4_01870</name>
</gene>
<accession>A0ABV8LEQ6</accession>
<dbReference type="SUPFAM" id="SSF48452">
    <property type="entry name" value="TPR-like"/>
    <property type="match status" value="3"/>
</dbReference>
<dbReference type="EMBL" id="JBHSAY010000003">
    <property type="protein sequence ID" value="MFC4129356.1"/>
    <property type="molecule type" value="Genomic_DNA"/>
</dbReference>
<keyword evidence="2" id="KW-1185">Reference proteome</keyword>
<organism evidence="1 2">
    <name type="scientific">Hamadaea flava</name>
    <dbReference type="NCBI Taxonomy" id="1742688"/>
    <lineage>
        <taxon>Bacteria</taxon>
        <taxon>Bacillati</taxon>
        <taxon>Actinomycetota</taxon>
        <taxon>Actinomycetes</taxon>
        <taxon>Micromonosporales</taxon>
        <taxon>Micromonosporaceae</taxon>
        <taxon>Hamadaea</taxon>
    </lineage>
</organism>
<evidence type="ECO:0008006" key="3">
    <source>
        <dbReference type="Google" id="ProtNLM"/>
    </source>
</evidence>
<sequence length="960" mass="104752">MASEDEIRGMIAAAWDAPEGAGQIALVEEAMLHAEASGDAELAFDARMVATNAFHRGGEPAKAFVTFARCLKEYDENPDRRSGQDEHLLLWFFKYIISSMAKFPEVPLERTHAVLDDMERRYRSGGHSLHAVYAYRYVVASHVGDAEQADHFYGLWDAAPRDENSDCAGCDPTSKAHHLAWRERYAEAIALAEPALQGRLTCSEQPQSILTALMIPYLRTGRLDQARDAHRRAYRAFQTKPADLGSVADHVEFCGLTGNEMRGLELIERHLSWLEKPPTPKAEMEFASAAAQVLRRLTAQGKGDLPIRSGWTVEGLAGHLSDRAAAVALRFDERNGNAYQSERIARRLDAEPIVDYLPLSITAAHRSQVTPVEPDEPELSEPDLSAAPTTLSLDEQLDLAEDWLREQDPRGEALADRVIGSWRTTVTGQLTAEQQGRIAMLQVSRLPDEDLAGIHAGLMLAASGFAEAGDAAREAACRVQLAIAQFQTQEQAQLPGLVDGEPAELAVARQAADEVLSSSTDAVLRRVTLLRVAYLETIAGQIDAALASIDAADAEPGHVPLRHRVQSLMMRAGLVHGLDRIDQTRDLVGAAVEALRPLGRSNELASALFTYANLIGGLGDHSGALAAFEEAATAAIDPELRRSARANAGFMLVNTDRADEVIDDIVEHVCLMAAEGEDRAAAYSRHRLAVALATTRRFREAAEVAEEALAYFAAEAEEEQVLADECRDLLARIYDEMGEPLAALAQLEALAAGRGGFDDAGYRAHLLERMAEVLYRVDRDREAGLRYGEAAAGYQSAGERPAAARALRRRILALHYGRDPEAAIEAIGQATAYAEGADPDAEPSIVWEHAMACYDGAFVLADQRSYADALAVAEQAPVLFRSIDSFEEAAFAELRHGEILVAAGDARSGELVLRRVIEGLPRDHQARAEAAWWLARALEEQGEAEKARELRKAYDLPERD</sequence>
<protein>
    <recommendedName>
        <fullName evidence="3">Tetratricopeptide repeat protein</fullName>
    </recommendedName>
</protein>
<evidence type="ECO:0000313" key="1">
    <source>
        <dbReference type="EMBL" id="MFC4129356.1"/>
    </source>
</evidence>
<dbReference type="RefSeq" id="WP_253759236.1">
    <property type="nucleotide sequence ID" value="NZ_JAMZDZ010000001.1"/>
</dbReference>
<dbReference type="InterPro" id="IPR011990">
    <property type="entry name" value="TPR-like_helical_dom_sf"/>
</dbReference>
<comment type="caution">
    <text evidence="1">The sequence shown here is derived from an EMBL/GenBank/DDBJ whole genome shotgun (WGS) entry which is preliminary data.</text>
</comment>
<evidence type="ECO:0000313" key="2">
    <source>
        <dbReference type="Proteomes" id="UP001595816"/>
    </source>
</evidence>
<proteinExistence type="predicted"/>